<reference evidence="3 5" key="3">
    <citation type="submission" date="2017-11" db="EMBL/GenBank/DDBJ databases">
        <title>De-novo sequencing of pomegranate (Punica granatum L.) genome.</title>
        <authorList>
            <person name="Akparov Z."/>
            <person name="Amiraslanov A."/>
            <person name="Hajiyeva S."/>
            <person name="Abbasov M."/>
            <person name="Kaur K."/>
            <person name="Hamwieh A."/>
            <person name="Solovyev V."/>
            <person name="Salamov A."/>
            <person name="Braich B."/>
            <person name="Kosarev P."/>
            <person name="Mahmoud A."/>
            <person name="Hajiyev E."/>
            <person name="Babayeva S."/>
            <person name="Izzatullayeva V."/>
            <person name="Mammadov A."/>
            <person name="Mammadov A."/>
            <person name="Sharifova S."/>
            <person name="Ojaghi J."/>
            <person name="Eynullazada K."/>
            <person name="Bayramov B."/>
            <person name="Abdulazimova A."/>
            <person name="Shahmuradov I."/>
        </authorList>
    </citation>
    <scope>NUCLEOTIDE SEQUENCE [LARGE SCALE GENOMIC DNA]</scope>
    <source>
        <strain evidence="3">AG2017</strain>
        <strain evidence="5">cv. AG2017</strain>
        <tissue evidence="3">Leaf</tissue>
    </source>
</reference>
<organism evidence="2 4">
    <name type="scientific">Punica granatum</name>
    <name type="common">Pomegranate</name>
    <dbReference type="NCBI Taxonomy" id="22663"/>
    <lineage>
        <taxon>Eukaryota</taxon>
        <taxon>Viridiplantae</taxon>
        <taxon>Streptophyta</taxon>
        <taxon>Embryophyta</taxon>
        <taxon>Tracheophyta</taxon>
        <taxon>Spermatophyta</taxon>
        <taxon>Magnoliopsida</taxon>
        <taxon>eudicotyledons</taxon>
        <taxon>Gunneridae</taxon>
        <taxon>Pentapetalae</taxon>
        <taxon>rosids</taxon>
        <taxon>malvids</taxon>
        <taxon>Myrtales</taxon>
        <taxon>Lythraceae</taxon>
        <taxon>Punica</taxon>
    </lineage>
</organism>
<reference evidence="2" key="2">
    <citation type="submission" date="2017-06" db="EMBL/GenBank/DDBJ databases">
        <title>The pomegranate genome and the genomics of punicalagin biosynthesis.</title>
        <authorList>
            <person name="Xu C."/>
        </authorList>
    </citation>
    <scope>NUCLEOTIDE SEQUENCE [LARGE SCALE GENOMIC DNA]</scope>
    <source>
        <tissue evidence="2">Fresh leaf</tissue>
    </source>
</reference>
<dbReference type="AlphaFoldDB" id="A0A218VVE8"/>
<feature type="compositionally biased region" description="Low complexity" evidence="1">
    <location>
        <begin position="165"/>
        <end position="188"/>
    </location>
</feature>
<evidence type="ECO:0000313" key="4">
    <source>
        <dbReference type="Proteomes" id="UP000197138"/>
    </source>
</evidence>
<dbReference type="EMBL" id="PGOL01001783">
    <property type="protein sequence ID" value="PKI54410.1"/>
    <property type="molecule type" value="Genomic_DNA"/>
</dbReference>
<name>A0A218VVE8_PUNGR</name>
<protein>
    <submittedName>
        <fullName evidence="2">Uncharacterized protein</fullName>
    </submittedName>
</protein>
<dbReference type="PANTHER" id="PTHR34665">
    <property type="entry name" value="DUF3741 DOMAIN-CONTAINING PROTEIN"/>
    <property type="match status" value="1"/>
</dbReference>
<dbReference type="EMBL" id="MTKT01005809">
    <property type="protein sequence ID" value="OWM64376.1"/>
    <property type="molecule type" value="Genomic_DNA"/>
</dbReference>
<dbReference type="GeneID" id="116207767"/>
<reference evidence="4" key="1">
    <citation type="journal article" date="2017" name="Plant J.">
        <title>The pomegranate (Punica granatum L.) genome and the genomics of punicalagin biosynthesis.</title>
        <authorList>
            <person name="Qin G."/>
            <person name="Xu C."/>
            <person name="Ming R."/>
            <person name="Tang H."/>
            <person name="Guyot R."/>
            <person name="Kramer E.M."/>
            <person name="Hu Y."/>
            <person name="Yi X."/>
            <person name="Qi Y."/>
            <person name="Xu X."/>
            <person name="Gao Z."/>
            <person name="Pan H."/>
            <person name="Jian J."/>
            <person name="Tian Y."/>
            <person name="Yue Z."/>
            <person name="Xu Y."/>
        </authorList>
    </citation>
    <scope>NUCLEOTIDE SEQUENCE [LARGE SCALE GENOMIC DNA]</scope>
    <source>
        <strain evidence="4">cv. Dabenzi</strain>
    </source>
</reference>
<evidence type="ECO:0000313" key="3">
    <source>
        <dbReference type="EMBL" id="PKI54410.1"/>
    </source>
</evidence>
<dbReference type="PANTHER" id="PTHR34665:SF4">
    <property type="entry name" value="DUF3741 DOMAIN-CONTAINING PROTEIN"/>
    <property type="match status" value="1"/>
</dbReference>
<evidence type="ECO:0000256" key="1">
    <source>
        <dbReference type="SAM" id="MobiDB-lite"/>
    </source>
</evidence>
<dbReference type="Proteomes" id="UP000197138">
    <property type="component" value="Unassembled WGS sequence"/>
</dbReference>
<evidence type="ECO:0000313" key="2">
    <source>
        <dbReference type="EMBL" id="OWM64376.1"/>
    </source>
</evidence>
<keyword evidence="5" id="KW-1185">Reference proteome</keyword>
<dbReference type="Proteomes" id="UP000233551">
    <property type="component" value="Unassembled WGS sequence"/>
</dbReference>
<evidence type="ECO:0000313" key="5">
    <source>
        <dbReference type="Proteomes" id="UP000233551"/>
    </source>
</evidence>
<sequence>MPSTSSSFFSSPFFPLNSIFTGRRRARGSAPDEVALIRAAAWAWYQQGSGSQGINKPPTREYDITRTRRVYQPSRYRIEAIRRMAMAKEEHQHQHQHQHAVVVPDPEITMSNSGPQLLAPSDPVHAANSLLDSYRVQTTASDTTSDYFQSSFVVDVGGHHHRQRNNCSLPSSSSLSSPESITSSNNNSMSIKREEKRSIGLWLWRRRAVICGRSEDVVVDNSTVFRRSAHGL</sequence>
<accession>A0A218VVE8</accession>
<gene>
    <name evidence="2" type="ORF">CDL15_Pgr020343</name>
    <name evidence="3" type="ORF">CRG98_025197</name>
</gene>
<dbReference type="OrthoDB" id="1880786at2759"/>
<comment type="caution">
    <text evidence="2">The sequence shown here is derived from an EMBL/GenBank/DDBJ whole genome shotgun (WGS) entry which is preliminary data.</text>
</comment>
<feature type="region of interest" description="Disordered" evidence="1">
    <location>
        <begin position="159"/>
        <end position="190"/>
    </location>
</feature>
<proteinExistence type="predicted"/>